<dbReference type="InterPro" id="IPR001680">
    <property type="entry name" value="WD40_rpt"/>
</dbReference>
<dbReference type="Proteomes" id="UP000019375">
    <property type="component" value="Unassembled WGS sequence"/>
</dbReference>
<evidence type="ECO:0000256" key="4">
    <source>
        <dbReference type="SAM" id="MobiDB-lite"/>
    </source>
</evidence>
<evidence type="ECO:0000256" key="3">
    <source>
        <dbReference type="ARBA" id="ARBA00025740"/>
    </source>
</evidence>
<evidence type="ECO:0000313" key="6">
    <source>
        <dbReference type="Proteomes" id="UP000019375"/>
    </source>
</evidence>
<accession>A0A8J2T9F4</accession>
<evidence type="ECO:0000313" key="5">
    <source>
        <dbReference type="EMBL" id="CDF90877.1"/>
    </source>
</evidence>
<dbReference type="PANTHER" id="PTHR11227">
    <property type="entry name" value="WD-REPEAT PROTEIN INTERACTING WITH PHOSPHOINOSIDES WIPI -RELATED"/>
    <property type="match status" value="1"/>
</dbReference>
<dbReference type="AlphaFoldDB" id="A0A8J2T9F4"/>
<dbReference type="InterPro" id="IPR048720">
    <property type="entry name" value="PROPPIN"/>
</dbReference>
<proteinExistence type="inferred from homology"/>
<organism evidence="5 6">
    <name type="scientific">Zygosaccharomyces bailii (strain CLIB 213 / ATCC 58445 / CBS 680 / BCRC 21525 / NBRC 1098 / NCYC 1416 / NRRL Y-2227)</name>
    <dbReference type="NCBI Taxonomy" id="1333698"/>
    <lineage>
        <taxon>Eukaryota</taxon>
        <taxon>Fungi</taxon>
        <taxon>Dikarya</taxon>
        <taxon>Ascomycota</taxon>
        <taxon>Saccharomycotina</taxon>
        <taxon>Saccharomycetes</taxon>
        <taxon>Saccharomycetales</taxon>
        <taxon>Saccharomycetaceae</taxon>
        <taxon>Zygosaccharomyces</taxon>
    </lineage>
</organism>
<gene>
    <name evidence="5" type="ORF">BN860_05292g</name>
</gene>
<dbReference type="Pfam" id="PF21032">
    <property type="entry name" value="PROPPIN"/>
    <property type="match status" value="2"/>
</dbReference>
<dbReference type="OrthoDB" id="1667587at2759"/>
<dbReference type="InterPro" id="IPR015943">
    <property type="entry name" value="WD40/YVTN_repeat-like_dom_sf"/>
</dbReference>
<dbReference type="SMART" id="SM00320">
    <property type="entry name" value="WD40"/>
    <property type="match status" value="3"/>
</dbReference>
<protein>
    <submittedName>
        <fullName evidence="5">ZYBA0S08-05292g1_1</fullName>
    </submittedName>
</protein>
<dbReference type="InterPro" id="IPR036322">
    <property type="entry name" value="WD40_repeat_dom_sf"/>
</dbReference>
<name>A0A8J2T9F4_ZYGB2</name>
<reference evidence="6" key="1">
    <citation type="journal article" date="2013" name="Genome Announc.">
        <title>Genome sequence of the food spoilage yeast Zygosaccharomyces bailii CLIB 213(T).</title>
        <authorList>
            <person name="Galeote V."/>
            <person name="Bigey F."/>
            <person name="Devillers H."/>
            <person name="Neuveglise C."/>
            <person name="Dequin S."/>
        </authorList>
    </citation>
    <scope>NUCLEOTIDE SEQUENCE [LARGE SCALE GENOMIC DNA]</scope>
    <source>
        <strain evidence="6">CLIB 213 / ATCC 58445 / CBS 680 / CCRC 21525 / NBRC 1098 / NCYC 1416 / NRRL Y-2227</strain>
    </source>
</reference>
<dbReference type="SUPFAM" id="SSF50978">
    <property type="entry name" value="WD40 repeat-like"/>
    <property type="match status" value="1"/>
</dbReference>
<keyword evidence="2" id="KW-0677">Repeat</keyword>
<sequence length="427" mass="47486">MKALRFNQDATCCVVSPAPHLVSIYNCDPFGKCFELNNGSRDNNNKADALSQSVTTATELPNDVENNFVIEMLFSTSLVAIADKSQGPTSAKRLKIVNTKRKSTICEISFPHQITDVVMNRKRMCILLDSDQIFIYDISCMKLLETIDLWEDHFKKISTSDSSSIRSRSRRRKSEPVNSKPKMALSGDDRSILCFASYSSPKNNPDSFLLHDVVVYDTLNIVPINYLNSVHKGDISCMAISYDGTLVGTASDKGTIIRVFHTGVDADYDATRPLLYEFRRGSRPCHLYQLAFDRHSTVLGCVGNTDTIHIFDLKGHGANPGDGELNEDELLQANDESGDSRSRGTTGEPSRQIANFLTKRIGASIAAQNLRRDFAHINIDYAYGYCLGFPDEFPNQVYIASDDGKFRVYTLPSVTGECVLTKTSDFT</sequence>
<dbReference type="GO" id="GO:0005737">
    <property type="term" value="C:cytoplasm"/>
    <property type="evidence" value="ECO:0007669"/>
    <property type="project" value="UniProtKB-ARBA"/>
</dbReference>
<dbReference type="EMBL" id="HG316461">
    <property type="protein sequence ID" value="CDF90877.1"/>
    <property type="molecule type" value="Genomic_DNA"/>
</dbReference>
<feature type="region of interest" description="Disordered" evidence="4">
    <location>
        <begin position="165"/>
        <end position="184"/>
    </location>
</feature>
<keyword evidence="6" id="KW-1185">Reference proteome</keyword>
<comment type="similarity">
    <text evidence="3">Belongs to the WD repeat PROPPIN family.</text>
</comment>
<evidence type="ECO:0000256" key="2">
    <source>
        <dbReference type="ARBA" id="ARBA00022737"/>
    </source>
</evidence>
<dbReference type="Gene3D" id="2.130.10.10">
    <property type="entry name" value="YVTN repeat-like/Quinoprotein amine dehydrogenase"/>
    <property type="match status" value="1"/>
</dbReference>
<evidence type="ECO:0000256" key="1">
    <source>
        <dbReference type="ARBA" id="ARBA00022574"/>
    </source>
</evidence>
<keyword evidence="1" id="KW-0853">WD repeat</keyword>